<dbReference type="InterPro" id="IPR001915">
    <property type="entry name" value="Peptidase_M48"/>
</dbReference>
<sequence length="408" mass="44294">MSGQPMPGPQRPGNPTPINGATIHGILGQRGMRHRWELPLLGFAVALALLAYLLWWFMLFHLFFLEDNVDDGTVLDAAGGYAGQIFVLLMFVPLIFWFARAMEYARLRANAVRMSPNQFPEGYRMLVEAAEQFGLRRVPDAYVVPGSGTINAFAVGHGFRRFVAVYSDLFEVGGEARDPEALRYVISHEVGHHAAGHVSYFRLVFMVVINQIPFLGPALSRSQEYTADNYGYQASPQGALGGMAVLAAGKYLNADVNVNELADRAATEKGFWLHLVNWRSGHPIITWRTHALRDRSRHGALWLRPRLVAYPSTLPPAGSLSGGYPTPGDALGLLAATDRLRPAGTKAQFGRFPGVDYSGQPSIRQVQLSAPLLPGAPAPANPPYGFGPQGPQNPGGPPPVPPNPPYGG</sequence>
<protein>
    <submittedName>
        <fullName evidence="14">Zn-dependent protease with chaperone function</fullName>
    </submittedName>
</protein>
<keyword evidence="3 12" id="KW-0812">Transmembrane</keyword>
<keyword evidence="15" id="KW-1185">Reference proteome</keyword>
<proteinExistence type="inferred from homology"/>
<accession>A0A852X7C0</accession>
<dbReference type="EMBL" id="JACBZX010000001">
    <property type="protein sequence ID" value="NYG36164.1"/>
    <property type="molecule type" value="Genomic_DNA"/>
</dbReference>
<evidence type="ECO:0000256" key="11">
    <source>
        <dbReference type="SAM" id="MobiDB-lite"/>
    </source>
</evidence>
<feature type="domain" description="Peptidase M48" evidence="13">
    <location>
        <begin position="203"/>
        <end position="295"/>
    </location>
</feature>
<evidence type="ECO:0000313" key="15">
    <source>
        <dbReference type="Proteomes" id="UP000592181"/>
    </source>
</evidence>
<keyword evidence="2 10" id="KW-0645">Protease</keyword>
<evidence type="ECO:0000256" key="2">
    <source>
        <dbReference type="ARBA" id="ARBA00022670"/>
    </source>
</evidence>
<reference evidence="14 15" key="1">
    <citation type="submission" date="2020-07" db="EMBL/GenBank/DDBJ databases">
        <title>Sequencing the genomes of 1000 actinobacteria strains.</title>
        <authorList>
            <person name="Klenk H.-P."/>
        </authorList>
    </citation>
    <scope>NUCLEOTIDE SEQUENCE [LARGE SCALE GENOMIC DNA]</scope>
    <source>
        <strain evidence="14 15">DSM 24723</strain>
    </source>
</reference>
<keyword evidence="9 12" id="KW-0472">Membrane</keyword>
<dbReference type="CDD" id="cd07325">
    <property type="entry name" value="M48_Ste24p_like"/>
    <property type="match status" value="1"/>
</dbReference>
<evidence type="ECO:0000259" key="13">
    <source>
        <dbReference type="Pfam" id="PF01435"/>
    </source>
</evidence>
<feature type="transmembrane region" description="Helical" evidence="12">
    <location>
        <begin position="78"/>
        <end position="99"/>
    </location>
</feature>
<dbReference type="InterPro" id="IPR050083">
    <property type="entry name" value="HtpX_protease"/>
</dbReference>
<feature type="domain" description="Peptidase M48" evidence="13">
    <location>
        <begin position="124"/>
        <end position="200"/>
    </location>
</feature>
<name>A0A852X7C0_9MICO</name>
<gene>
    <name evidence="14" type="ORF">BJY28_000633</name>
</gene>
<comment type="similarity">
    <text evidence="10">Belongs to the peptidase M48 family.</text>
</comment>
<evidence type="ECO:0000256" key="8">
    <source>
        <dbReference type="ARBA" id="ARBA00023049"/>
    </source>
</evidence>
<feature type="compositionally biased region" description="Pro residues" evidence="11">
    <location>
        <begin position="394"/>
        <end position="408"/>
    </location>
</feature>
<keyword evidence="6 10" id="KW-0862">Zinc</keyword>
<dbReference type="Pfam" id="PF01435">
    <property type="entry name" value="Peptidase_M48"/>
    <property type="match status" value="2"/>
</dbReference>
<evidence type="ECO:0000256" key="9">
    <source>
        <dbReference type="ARBA" id="ARBA00023136"/>
    </source>
</evidence>
<dbReference type="AlphaFoldDB" id="A0A852X7C0"/>
<dbReference type="Gene3D" id="3.30.2010.10">
    <property type="entry name" value="Metalloproteases ('zincins'), catalytic domain"/>
    <property type="match status" value="1"/>
</dbReference>
<dbReference type="GO" id="GO:0006508">
    <property type="term" value="P:proteolysis"/>
    <property type="evidence" value="ECO:0007669"/>
    <property type="project" value="UniProtKB-KW"/>
</dbReference>
<keyword evidence="8 10" id="KW-0482">Metalloprotease</keyword>
<feature type="region of interest" description="Disordered" evidence="11">
    <location>
        <begin position="369"/>
        <end position="408"/>
    </location>
</feature>
<evidence type="ECO:0000256" key="4">
    <source>
        <dbReference type="ARBA" id="ARBA00022723"/>
    </source>
</evidence>
<keyword evidence="5 10" id="KW-0378">Hydrolase</keyword>
<dbReference type="RefSeq" id="WP_179461718.1">
    <property type="nucleotide sequence ID" value="NZ_JACBZX010000001.1"/>
</dbReference>
<comment type="cofactor">
    <cofactor evidence="10">
        <name>Zn(2+)</name>
        <dbReference type="ChEBI" id="CHEBI:29105"/>
    </cofactor>
    <text evidence="10">Binds 1 zinc ion per subunit.</text>
</comment>
<keyword evidence="4" id="KW-0479">Metal-binding</keyword>
<evidence type="ECO:0000256" key="3">
    <source>
        <dbReference type="ARBA" id="ARBA00022692"/>
    </source>
</evidence>
<keyword evidence="7 12" id="KW-1133">Transmembrane helix</keyword>
<evidence type="ECO:0000313" key="14">
    <source>
        <dbReference type="EMBL" id="NYG36164.1"/>
    </source>
</evidence>
<feature type="transmembrane region" description="Helical" evidence="12">
    <location>
        <begin position="38"/>
        <end position="58"/>
    </location>
</feature>
<evidence type="ECO:0000256" key="10">
    <source>
        <dbReference type="RuleBase" id="RU003983"/>
    </source>
</evidence>
<dbReference type="GO" id="GO:0046872">
    <property type="term" value="F:metal ion binding"/>
    <property type="evidence" value="ECO:0007669"/>
    <property type="project" value="UniProtKB-KW"/>
</dbReference>
<evidence type="ECO:0000256" key="12">
    <source>
        <dbReference type="SAM" id="Phobius"/>
    </source>
</evidence>
<evidence type="ECO:0000256" key="1">
    <source>
        <dbReference type="ARBA" id="ARBA00022475"/>
    </source>
</evidence>
<evidence type="ECO:0000256" key="6">
    <source>
        <dbReference type="ARBA" id="ARBA00022833"/>
    </source>
</evidence>
<organism evidence="14 15">
    <name type="scientific">Janibacter alkaliphilus</name>
    <dbReference type="NCBI Taxonomy" id="1069963"/>
    <lineage>
        <taxon>Bacteria</taxon>
        <taxon>Bacillati</taxon>
        <taxon>Actinomycetota</taxon>
        <taxon>Actinomycetes</taxon>
        <taxon>Micrococcales</taxon>
        <taxon>Intrasporangiaceae</taxon>
        <taxon>Janibacter</taxon>
    </lineage>
</organism>
<dbReference type="PANTHER" id="PTHR43221:SF2">
    <property type="entry name" value="PROTEASE HTPX HOMOLOG"/>
    <property type="match status" value="1"/>
</dbReference>
<evidence type="ECO:0000256" key="5">
    <source>
        <dbReference type="ARBA" id="ARBA00022801"/>
    </source>
</evidence>
<comment type="caution">
    <text evidence="14">The sequence shown here is derived from an EMBL/GenBank/DDBJ whole genome shotgun (WGS) entry which is preliminary data.</text>
</comment>
<evidence type="ECO:0000256" key="7">
    <source>
        <dbReference type="ARBA" id="ARBA00022989"/>
    </source>
</evidence>
<keyword evidence="1" id="KW-1003">Cell membrane</keyword>
<dbReference type="Proteomes" id="UP000592181">
    <property type="component" value="Unassembled WGS sequence"/>
</dbReference>
<dbReference type="PANTHER" id="PTHR43221">
    <property type="entry name" value="PROTEASE HTPX"/>
    <property type="match status" value="1"/>
</dbReference>
<feature type="compositionally biased region" description="Low complexity" evidence="11">
    <location>
        <begin position="383"/>
        <end position="392"/>
    </location>
</feature>
<dbReference type="GO" id="GO:0004222">
    <property type="term" value="F:metalloendopeptidase activity"/>
    <property type="evidence" value="ECO:0007669"/>
    <property type="project" value="InterPro"/>
</dbReference>